<accession>A0ABS1PCK7</accession>
<dbReference type="PANTHER" id="PTHR22870">
    <property type="entry name" value="REGULATOR OF CHROMOSOME CONDENSATION"/>
    <property type="match status" value="1"/>
</dbReference>
<dbReference type="RefSeq" id="WP_201826465.1">
    <property type="nucleotide sequence ID" value="NZ_JAERRH010000025.1"/>
</dbReference>
<dbReference type="Pfam" id="PF25390">
    <property type="entry name" value="WD40_RLD"/>
    <property type="match status" value="1"/>
</dbReference>
<dbReference type="InterPro" id="IPR000408">
    <property type="entry name" value="Reg_chr_condens"/>
</dbReference>
<dbReference type="Gene3D" id="2.130.10.30">
    <property type="entry name" value="Regulator of chromosome condensation 1/beta-lactamase-inhibitor protein II"/>
    <property type="match status" value="2"/>
</dbReference>
<dbReference type="Proteomes" id="UP000621386">
    <property type="component" value="Unassembled WGS sequence"/>
</dbReference>
<reference evidence="3 4" key="1">
    <citation type="submission" date="2021-01" db="EMBL/GenBank/DDBJ databases">
        <title>WGS of actinomycetes isolated from Thailand.</title>
        <authorList>
            <person name="Thawai C."/>
        </authorList>
    </citation>
    <scope>NUCLEOTIDE SEQUENCE [LARGE SCALE GENOMIC DNA]</scope>
    <source>
        <strain evidence="3 4">CH5-8</strain>
    </source>
</reference>
<comment type="caution">
    <text evidence="3">The sequence shown here is derived from an EMBL/GenBank/DDBJ whole genome shotgun (WGS) entry which is preliminary data.</text>
</comment>
<proteinExistence type="predicted"/>
<name>A0ABS1PCK7_9ACTN</name>
<dbReference type="InterPro" id="IPR008964">
    <property type="entry name" value="Invasin/intimin_cell_adhesion"/>
</dbReference>
<dbReference type="InterPro" id="IPR051210">
    <property type="entry name" value="Ub_ligase/GEF_domain"/>
</dbReference>
<dbReference type="InterPro" id="IPR058923">
    <property type="entry name" value="RCC1-like_dom"/>
</dbReference>
<evidence type="ECO:0000256" key="1">
    <source>
        <dbReference type="ARBA" id="ARBA00022737"/>
    </source>
</evidence>
<dbReference type="SUPFAM" id="SSF50985">
    <property type="entry name" value="RCC1/BLIP-II"/>
    <property type="match status" value="1"/>
</dbReference>
<protein>
    <recommendedName>
        <fullName evidence="2">RCC1-like domain-containing protein</fullName>
    </recommendedName>
</protein>
<gene>
    <name evidence="3" type="ORF">JK361_35970</name>
</gene>
<organism evidence="3 4">
    <name type="scientific">Streptomyces musisoli</name>
    <dbReference type="NCBI Taxonomy" id="2802280"/>
    <lineage>
        <taxon>Bacteria</taxon>
        <taxon>Bacillati</taxon>
        <taxon>Actinomycetota</taxon>
        <taxon>Actinomycetes</taxon>
        <taxon>Kitasatosporales</taxon>
        <taxon>Streptomycetaceae</taxon>
        <taxon>Streptomyces</taxon>
    </lineage>
</organism>
<evidence type="ECO:0000313" key="3">
    <source>
        <dbReference type="EMBL" id="MBL1109905.1"/>
    </source>
</evidence>
<dbReference type="SUPFAM" id="SSF49373">
    <property type="entry name" value="Invasin/intimin cell-adhesion fragments"/>
    <property type="match status" value="3"/>
</dbReference>
<keyword evidence="4" id="KW-1185">Reference proteome</keyword>
<dbReference type="PROSITE" id="PS50012">
    <property type="entry name" value="RCC1_3"/>
    <property type="match status" value="6"/>
</dbReference>
<dbReference type="InterPro" id="IPR009091">
    <property type="entry name" value="RCC1/BLIP-II"/>
</dbReference>
<dbReference type="PANTHER" id="PTHR22870:SF408">
    <property type="entry name" value="OS09G0560450 PROTEIN"/>
    <property type="match status" value="1"/>
</dbReference>
<evidence type="ECO:0000259" key="2">
    <source>
        <dbReference type="Pfam" id="PF25390"/>
    </source>
</evidence>
<evidence type="ECO:0000313" key="4">
    <source>
        <dbReference type="Proteomes" id="UP000621386"/>
    </source>
</evidence>
<dbReference type="EMBL" id="JAERRH010000025">
    <property type="protein sequence ID" value="MBL1109905.1"/>
    <property type="molecule type" value="Genomic_DNA"/>
</dbReference>
<feature type="domain" description="RCC1-like" evidence="2">
    <location>
        <begin position="25"/>
        <end position="277"/>
    </location>
</feature>
<sequence length="788" mass="79273">MTMLATHPARLPLRAAFPPVAPGPVIAWGHNSNGQVSVPAAAQSGVVQVAAGIVHSLALRSDGRIVAWGANDNGQATVPAAAQMGTVRIAAGQAHSLALLSDGRVLAWGNNYYGQATVPAAAQSAVVRIAAGQTHNLALLADGRVIAWGNNNFGQVDVPAAAQSGVVQTAAGGYYSLALLADGRVIAWGGNHYGQVDVPAAAQSGVVQIAAGGAHCLALLPGGRVIAWGHNDHGEATVPAAAQSGVVQIAAGVVHSVALLSDGRVIAWGNNDQGQAAVPAGLRAAYVGPASASRHNLVVGGVPKAVTSVEMLSGNGQETEPGTLFPEPLSVRVTSFAGAPVEGAAVSFTVRDTDNTGTGFTTGTPVTVTSGSDGTATTTVPLVAGPRTGRVEVAATAGIAHADFVLDVARTTADELVAVSGDNQQARPNAGFQPMTVRALRGGEPLAGLPLRFVLSDTDTTGSALPGGGTVHDTVTDADGIASVTCTAGAGEGDFLVIATGGGRSVPFHATVGSPVAAHIVALRGDGQSAVAASAFAAHLTAQVTTAGGTPVGGMVVEFTIESNPTGSFFLIPDLTSAVPTLAPYQLADGNTDPLHLSAHAAEPNGDHANFAAVLQDLDTTGAMSERVTTLDNDPADPHYGTATTHSLMAGLTPGIFRVRATAPDHPDIPAAYYQLTVTAAGGIRLVIESGNNQQAKAGTRFPQPCVVRVTNSVGQGLEDVTVTFRLTGTTGAVFPDHSTSFTVSTDHDGYAASRAITADFPGRVYVNATCPGTTPAPAPIRFVLQST</sequence>
<keyword evidence="1" id="KW-0677">Repeat</keyword>